<dbReference type="PROSITE" id="PS51257">
    <property type="entry name" value="PROKAR_LIPOPROTEIN"/>
    <property type="match status" value="1"/>
</dbReference>
<dbReference type="CDD" id="cd02966">
    <property type="entry name" value="TlpA_like_family"/>
    <property type="match status" value="1"/>
</dbReference>
<dbReference type="InterPro" id="IPR050553">
    <property type="entry name" value="Thioredoxin_ResA/DsbE_sf"/>
</dbReference>
<evidence type="ECO:0000256" key="1">
    <source>
        <dbReference type="ARBA" id="ARBA00004196"/>
    </source>
</evidence>
<keyword evidence="4" id="KW-1015">Disulfide bond</keyword>
<reference evidence="8 9" key="1">
    <citation type="submission" date="2023-03" db="EMBL/GenBank/DDBJ databases">
        <title>Genome sequence of Microbacterium sp. KACC 23027.</title>
        <authorList>
            <person name="Kim S."/>
            <person name="Heo J."/>
            <person name="Kwon S.-W."/>
        </authorList>
    </citation>
    <scope>NUCLEOTIDE SEQUENCE [LARGE SCALE GENOMIC DNA]</scope>
    <source>
        <strain evidence="8 9">KACC 23027</strain>
    </source>
</reference>
<dbReference type="PROSITE" id="PS51352">
    <property type="entry name" value="THIOREDOXIN_2"/>
    <property type="match status" value="1"/>
</dbReference>
<feature type="chain" id="PRO_5045623060" evidence="6">
    <location>
        <begin position="24"/>
        <end position="201"/>
    </location>
</feature>
<dbReference type="EMBL" id="CP119108">
    <property type="protein sequence ID" value="WEG09633.1"/>
    <property type="molecule type" value="Genomic_DNA"/>
</dbReference>
<evidence type="ECO:0000313" key="9">
    <source>
        <dbReference type="Proteomes" id="UP001214553"/>
    </source>
</evidence>
<accession>A0ABY8C4T2</accession>
<gene>
    <name evidence="8" type="ORF">PU630_03430</name>
</gene>
<dbReference type="InterPro" id="IPR013740">
    <property type="entry name" value="Redoxin"/>
</dbReference>
<sequence length="201" mass="20662">MRRTTKAAASLAAALMLAAGLSACSGSNDGLAQQYRDGDSKGYIAADFAVHEYKAGEQPKAVAFGGTLDDGSTVSNKTYAGKVTVVNFWWAACAPCREEAPVLKKADAAFGDDVAFLGVNTYDQAPTAQSFAKEFGITYPSIIDVDTKSVTTAFAGVVPLSATPSTVILDADGRPTARIVGAIPDASILESLIKTALGASS</sequence>
<organism evidence="8 9">
    <name type="scientific">Microbacterium horticulturae</name>
    <dbReference type="NCBI Taxonomy" id="3028316"/>
    <lineage>
        <taxon>Bacteria</taxon>
        <taxon>Bacillati</taxon>
        <taxon>Actinomycetota</taxon>
        <taxon>Actinomycetes</taxon>
        <taxon>Micrococcales</taxon>
        <taxon>Microbacteriaceae</taxon>
        <taxon>Microbacterium</taxon>
    </lineage>
</organism>
<dbReference type="RefSeq" id="WP_275278956.1">
    <property type="nucleotide sequence ID" value="NZ_CP119108.1"/>
</dbReference>
<dbReference type="PANTHER" id="PTHR42852:SF6">
    <property type="entry name" value="THIOL:DISULFIDE INTERCHANGE PROTEIN DSBE"/>
    <property type="match status" value="1"/>
</dbReference>
<evidence type="ECO:0000313" key="8">
    <source>
        <dbReference type="EMBL" id="WEG09633.1"/>
    </source>
</evidence>
<dbReference type="InterPro" id="IPR036249">
    <property type="entry name" value="Thioredoxin-like_sf"/>
</dbReference>
<keyword evidence="2" id="KW-0201">Cytochrome c-type biogenesis</keyword>
<keyword evidence="6" id="KW-0732">Signal</keyword>
<dbReference type="Pfam" id="PF08534">
    <property type="entry name" value="Redoxin"/>
    <property type="match status" value="1"/>
</dbReference>
<evidence type="ECO:0000259" key="7">
    <source>
        <dbReference type="PROSITE" id="PS51352"/>
    </source>
</evidence>
<feature type="signal peptide" evidence="6">
    <location>
        <begin position="1"/>
        <end position="23"/>
    </location>
</feature>
<keyword evidence="5" id="KW-0676">Redox-active center</keyword>
<dbReference type="InterPro" id="IPR013766">
    <property type="entry name" value="Thioredoxin_domain"/>
</dbReference>
<dbReference type="SUPFAM" id="SSF52833">
    <property type="entry name" value="Thioredoxin-like"/>
    <property type="match status" value="1"/>
</dbReference>
<evidence type="ECO:0000256" key="3">
    <source>
        <dbReference type="ARBA" id="ARBA00022968"/>
    </source>
</evidence>
<keyword evidence="3" id="KW-0735">Signal-anchor</keyword>
<evidence type="ECO:0000256" key="6">
    <source>
        <dbReference type="SAM" id="SignalP"/>
    </source>
</evidence>
<evidence type="ECO:0000256" key="4">
    <source>
        <dbReference type="ARBA" id="ARBA00023157"/>
    </source>
</evidence>
<evidence type="ECO:0000256" key="5">
    <source>
        <dbReference type="ARBA" id="ARBA00023284"/>
    </source>
</evidence>
<proteinExistence type="predicted"/>
<evidence type="ECO:0000256" key="2">
    <source>
        <dbReference type="ARBA" id="ARBA00022748"/>
    </source>
</evidence>
<keyword evidence="9" id="KW-1185">Reference proteome</keyword>
<dbReference type="Gene3D" id="3.40.30.10">
    <property type="entry name" value="Glutaredoxin"/>
    <property type="match status" value="1"/>
</dbReference>
<protein>
    <submittedName>
        <fullName evidence="8">TlpA disulfide reductase family protein</fullName>
    </submittedName>
</protein>
<keyword evidence="3" id="KW-0812">Transmembrane</keyword>
<comment type="subcellular location">
    <subcellularLocation>
        <location evidence="1">Cell envelope</location>
    </subcellularLocation>
</comment>
<dbReference type="PANTHER" id="PTHR42852">
    <property type="entry name" value="THIOL:DISULFIDE INTERCHANGE PROTEIN DSBE"/>
    <property type="match status" value="1"/>
</dbReference>
<dbReference type="Proteomes" id="UP001214553">
    <property type="component" value="Chromosome"/>
</dbReference>
<name>A0ABY8C4T2_9MICO</name>
<feature type="domain" description="Thioredoxin" evidence="7">
    <location>
        <begin position="39"/>
        <end position="198"/>
    </location>
</feature>